<dbReference type="InterPro" id="IPR017767">
    <property type="entry name" value="PC-PLC"/>
</dbReference>
<reference evidence="7" key="1">
    <citation type="journal article" date="2019" name="Int. J. Syst. Evol. Microbiol.">
        <title>The Global Catalogue of Microorganisms (GCM) 10K type strain sequencing project: providing services to taxonomists for standard genome sequencing and annotation.</title>
        <authorList>
            <consortium name="The Broad Institute Genomics Platform"/>
            <consortium name="The Broad Institute Genome Sequencing Center for Infectious Disease"/>
            <person name="Wu L."/>
            <person name="Ma J."/>
        </authorList>
    </citation>
    <scope>NUCLEOTIDE SEQUENCE [LARGE SCALE GENOMIC DNA]</scope>
    <source>
        <strain evidence="7">CCUG 58938</strain>
    </source>
</reference>
<feature type="domain" description="Bacterial phospholipase C C-terminal" evidence="5">
    <location>
        <begin position="637"/>
        <end position="728"/>
    </location>
</feature>
<keyword evidence="3" id="KW-0378">Hydrolase</keyword>
<dbReference type="Pfam" id="PF04185">
    <property type="entry name" value="Phosphoesterase"/>
    <property type="match status" value="2"/>
</dbReference>
<protein>
    <recommendedName>
        <fullName evidence="2">phospholipase C</fullName>
        <ecNumber evidence="2">3.1.4.3</ecNumber>
    </recommendedName>
</protein>
<evidence type="ECO:0000313" key="7">
    <source>
        <dbReference type="Proteomes" id="UP001597112"/>
    </source>
</evidence>
<proteinExistence type="inferred from homology"/>
<dbReference type="PROSITE" id="PS51318">
    <property type="entry name" value="TAT"/>
    <property type="match status" value="1"/>
</dbReference>
<feature type="domain" description="Bacterial phospholipase C C-terminal" evidence="5">
    <location>
        <begin position="738"/>
        <end position="819"/>
    </location>
</feature>
<evidence type="ECO:0000313" key="6">
    <source>
        <dbReference type="EMBL" id="MFD0999614.1"/>
    </source>
</evidence>
<comment type="caution">
    <text evidence="6">The sequence shown here is derived from an EMBL/GenBank/DDBJ whole genome shotgun (WGS) entry which is preliminary data.</text>
</comment>
<dbReference type="InterPro" id="IPR007312">
    <property type="entry name" value="Phosphoesterase"/>
</dbReference>
<accession>A0ABW3K0H5</accession>
<dbReference type="Pfam" id="PF05506">
    <property type="entry name" value="PLipase_C_C"/>
    <property type="match status" value="2"/>
</dbReference>
<dbReference type="EC" id="3.1.4.3" evidence="2"/>
<feature type="coiled-coil region" evidence="4">
    <location>
        <begin position="278"/>
        <end position="305"/>
    </location>
</feature>
<dbReference type="PANTHER" id="PTHR31956:SF1">
    <property type="entry name" value="NON-SPECIFIC PHOSPHOLIPASE C1"/>
    <property type="match status" value="1"/>
</dbReference>
<evidence type="ECO:0000256" key="4">
    <source>
        <dbReference type="SAM" id="Coils"/>
    </source>
</evidence>
<keyword evidence="7" id="KW-1185">Reference proteome</keyword>
<name>A0ABW3K0H5_9BACT</name>
<dbReference type="InterPro" id="IPR017850">
    <property type="entry name" value="Alkaline_phosphatase_core_sf"/>
</dbReference>
<dbReference type="Proteomes" id="UP001597112">
    <property type="component" value="Unassembled WGS sequence"/>
</dbReference>
<organism evidence="6 7">
    <name type="scientific">Ohtaekwangia kribbensis</name>
    <dbReference type="NCBI Taxonomy" id="688913"/>
    <lineage>
        <taxon>Bacteria</taxon>
        <taxon>Pseudomonadati</taxon>
        <taxon>Bacteroidota</taxon>
        <taxon>Cytophagia</taxon>
        <taxon>Cytophagales</taxon>
        <taxon>Fulvivirgaceae</taxon>
        <taxon>Ohtaekwangia</taxon>
    </lineage>
</organism>
<dbReference type="InterPro" id="IPR019546">
    <property type="entry name" value="TAT_signal_bac_arc"/>
</dbReference>
<dbReference type="EMBL" id="JBHTKA010000002">
    <property type="protein sequence ID" value="MFD0999614.1"/>
    <property type="molecule type" value="Genomic_DNA"/>
</dbReference>
<dbReference type="Gene3D" id="3.40.720.10">
    <property type="entry name" value="Alkaline Phosphatase, subunit A"/>
    <property type="match status" value="2"/>
</dbReference>
<dbReference type="NCBIfam" id="TIGR03396">
    <property type="entry name" value="PC_PLC"/>
    <property type="match status" value="1"/>
</dbReference>
<sequence>MDSRREFLKKAAMLSGMAGLSGVLPPSIQRALAINPEVGSTFLDAEHVVILMQENRSFDHCYGSLQGVRGFNDPRAIKLPNKNSVWLQRNAAGETYIPFRLNIKDTKATWMGSLPHSWTDQVDARNEGKYDGWLEAKKSGHPDYAKMPLTLGYYNREDLPFYYSLADAFTVCDQNFCSSLTGTTPNRLYLWTGTIRDQQNGTAQARVRNSETDYDLLASWTTFPERLEDNNISWKIYQNEISVGVGFEGEEDAWLANFTDNPIEWFTQYHVKFLPAYIKFLPKKISKLQAEIKSLEQKIQSLPANDAEAEKAKKQLAQRQGWLKTTIEEQKVWTPENYAKLSQREKNLHEKAFTTNINDPDYHSLTSLTYQDGDVKREVNIPKGDVLHQFREDVRTGKLPTVSWLVAPENFSDHPGAPWYGAWYVSEAMDILTSNPEVWKKTIFILCYDENDGYFDHVPPFVPPSPNKEGAGLVSNGIDTGVEYVTLQQEQKRYSTDHARESSIGLGYRVPLVIASPWSRGGVVNSQVFDHTSILQFLEKFLSHKTGKKIEETNISNWRRTVCGDLTSIFKPYQGEEIKLPVFLEKDEFIEGVHKARFKKDPSGYKALSSEEIATINKDIYSSTLMPRQEKGTRESNALPYQLYADGTLSADRQSFVVQFAARNEVFGKKAAGSPFMVYTFNQTPPRAYAVKAGDTLKDTWSLEEFDQQHYHLAIHGPNGFLREFTGNSKDPQLIITCDYEVVKKSLTGNIVLKIKNQSTTPITLTVHDHAYGAKDIAKTVAAKSESTVTVNLSKSHNWYDFSVHTKGHEQFVTRYAGRVETGKSALTDPAIGK</sequence>
<keyword evidence="4" id="KW-0175">Coiled coil</keyword>
<dbReference type="RefSeq" id="WP_377578449.1">
    <property type="nucleotide sequence ID" value="NZ_JBHTKA010000002.1"/>
</dbReference>
<evidence type="ECO:0000256" key="3">
    <source>
        <dbReference type="ARBA" id="ARBA00022801"/>
    </source>
</evidence>
<evidence type="ECO:0000256" key="2">
    <source>
        <dbReference type="ARBA" id="ARBA00012018"/>
    </source>
</evidence>
<evidence type="ECO:0000256" key="1">
    <source>
        <dbReference type="ARBA" id="ARBA00009717"/>
    </source>
</evidence>
<comment type="similarity">
    <text evidence="1">Belongs to the bacterial phospholipase C family.</text>
</comment>
<dbReference type="NCBIfam" id="TIGR01409">
    <property type="entry name" value="TAT_signal_seq"/>
    <property type="match status" value="1"/>
</dbReference>
<gene>
    <name evidence="6" type="ORF">ACFQ21_09865</name>
</gene>
<evidence type="ECO:0000259" key="5">
    <source>
        <dbReference type="Pfam" id="PF05506"/>
    </source>
</evidence>
<dbReference type="InterPro" id="IPR008475">
    <property type="entry name" value="PLipase_C_C"/>
</dbReference>
<dbReference type="PANTHER" id="PTHR31956">
    <property type="entry name" value="NON-SPECIFIC PHOSPHOLIPASE C4-RELATED"/>
    <property type="match status" value="1"/>
</dbReference>
<dbReference type="InterPro" id="IPR006311">
    <property type="entry name" value="TAT_signal"/>
</dbReference>